<keyword evidence="4" id="KW-0067">ATP-binding</keyword>
<keyword evidence="3" id="KW-0611">Plant defense</keyword>
<evidence type="ECO:0000256" key="4">
    <source>
        <dbReference type="ARBA" id="ARBA00022840"/>
    </source>
</evidence>
<dbReference type="SUPFAM" id="SSF52540">
    <property type="entry name" value="P-loop containing nucleoside triphosphate hydrolases"/>
    <property type="match status" value="1"/>
</dbReference>
<evidence type="ECO:0000313" key="6">
    <source>
        <dbReference type="EMBL" id="KRH06575.1"/>
    </source>
</evidence>
<evidence type="ECO:0000259" key="5">
    <source>
        <dbReference type="SMART" id="SM00382"/>
    </source>
</evidence>
<dbReference type="InterPro" id="IPR032675">
    <property type="entry name" value="LRR_dom_sf"/>
</dbReference>
<keyword evidence="8" id="KW-1185">Reference proteome</keyword>
<evidence type="ECO:0000313" key="7">
    <source>
        <dbReference type="EnsemblPlants" id="KRH06575"/>
    </source>
</evidence>
<feature type="domain" description="AAA+ ATPase" evidence="5">
    <location>
        <begin position="21"/>
        <end position="189"/>
    </location>
</feature>
<reference evidence="6 7" key="1">
    <citation type="journal article" date="2010" name="Nature">
        <title>Genome sequence of the palaeopolyploid soybean.</title>
        <authorList>
            <person name="Schmutz J."/>
            <person name="Cannon S.B."/>
            <person name="Schlueter J."/>
            <person name="Ma J."/>
            <person name="Mitros T."/>
            <person name="Nelson W."/>
            <person name="Hyten D.L."/>
            <person name="Song Q."/>
            <person name="Thelen J.J."/>
            <person name="Cheng J."/>
            <person name="Xu D."/>
            <person name="Hellsten U."/>
            <person name="May G.D."/>
            <person name="Yu Y."/>
            <person name="Sakurai T."/>
            <person name="Umezawa T."/>
            <person name="Bhattacharyya M.K."/>
            <person name="Sandhu D."/>
            <person name="Valliyodan B."/>
            <person name="Lindquist E."/>
            <person name="Peto M."/>
            <person name="Grant D."/>
            <person name="Shu S."/>
            <person name="Goodstein D."/>
            <person name="Barry K."/>
            <person name="Futrell-Griggs M."/>
            <person name="Abernathy B."/>
            <person name="Du J."/>
            <person name="Tian Z."/>
            <person name="Zhu L."/>
            <person name="Gill N."/>
            <person name="Joshi T."/>
            <person name="Libault M."/>
            <person name="Sethuraman A."/>
            <person name="Zhang X.-C."/>
            <person name="Shinozaki K."/>
            <person name="Nguyen H.T."/>
            <person name="Wing R.A."/>
            <person name="Cregan P."/>
            <person name="Specht J."/>
            <person name="Grimwood J."/>
            <person name="Rokhsar D."/>
            <person name="Stacey G."/>
            <person name="Shoemaker R.C."/>
            <person name="Jackson S.A."/>
        </authorList>
    </citation>
    <scope>NUCLEOTIDE SEQUENCE</scope>
    <source>
        <strain evidence="7">cv. Williams 82</strain>
        <tissue evidence="6">Callus</tissue>
    </source>
</reference>
<dbReference type="InterPro" id="IPR057135">
    <property type="entry name" value="At4g27190-like_LRR"/>
</dbReference>
<dbReference type="EnsemblPlants" id="KRH06575">
    <property type="protein sequence ID" value="KRH06575"/>
    <property type="gene ID" value="GLYMA_16G031600"/>
</dbReference>
<sequence length="1988" mass="224975">MEFDSRKSIMEDIMEKLEDPTVKMIGVHGPGGVGKSTLIKAIAGSAQVKKLFNVVAFSEITANPNVKKIQEDIAYVLGLTLEGEGENVRADSLRRRLKQEKDNTLIILDDLWDRLDLNKLGIPLDDDMNGLKMKGARIPDEMSRTSKEKSLDDYKGCKILLTSRDTTVLSEKMAVKSIFGVKELEEAEAMRLLKKVTGIPDQMSHSKQEIVRKYCAGIPMAIVTVGRALRNKSESVWEATLDKLKRQELVGAQYSMEISVKMSYDHLENEELKSIFLLCAQMGHQPLIMDLVKYCFGLGILEGVYSLREARDKINIWIQKLKHSGLVMLDESSSIHFNMHDMVRDAALSIAHKEKNVFTLRNGKLDDWPELERVEGPSESQLTKAQTVERDEKEITIAQDERSGMAPPLFGELVEIPNLESLNLSSVSIHKIWSDQPLSSFCFHSLVKLVVKGCDNLRYLCSLSVASGLKKLKGLFVSECPLMEKIFETEGNSADKKVCVFPKLEEIHLSKMNMLTDIWHAEVMSADSFSSLISVHIYGCKKIDKIFPSHMEGWFASLNSLKVYDCESVEVIFEIKDSQQVDVSSAIDTNLQLIEVWSLPNLKLVWSTDPGGILNFKRLRSIQVDDCDKLRNVFPASVAKDVRKLESMSVMSCEGMLEIVEDESETNNETLMFPELTNMKLYSLSNLKRFYKGKHFIECPRLKKLTMGRCEKLKTFPIETSETTNEEVKPVFSAEKVIPNLEYMDICFDEAQNWLSTNTMKYRMHSLKELWVRSVKSGELLRLILYRMPNLEKLLLDDFDSQHLLKLTSVPCLGTVLQLKELVLQDSKIKDLGFEREPVLQRLELLSLHVCRKLSNLAPPSVSLAYLTNLEVSLCRGLNFLMASSTARSLVQLKSMRVIYCDNVKEIVTIDENKEGRVMEIEFSKLITIELQELRNLTSFCSYKNCEFKFPSLEMLIVDGCPMMETFTENRTTAPKLQNIFAFEGEKESRWEWEGDLNATIQKDFKNKLLEYARSESYLILRDSPVQKIWHGSLSIPDSCFSNLGTLIVGGCQFLSDAVLPFNLLPLLPKLEELEVKNCEYVKTIFDVKYITQDRKMTTMGATSIPLPFPLKKLTLSELPNLENVWNEHPHRIPRMQLLQEVYVDNCKRLASVFPTSVAKDLLKLENLVVKHCEGLMAVVAEHNADPKGTNLELTFPSVKSLTLWDLPKFNYNGIYCIHDATKIIELTPNLQHLTLGQNELKMILHGEIQGNHLNKLKVLTLCFHVESDVFPHGFLQPVPNIEELVVCDGSFKEIFCLQSPNVDDTTLLSQLKVLRLESLPELVSIGSLNLVPCTMSFSNLTKLKVKSCNSLLCLFTSSTAKNLAQLQNMEIEFCESIKEIVSKEGDESHEDEITFPQLNCLVLKDLPDLRSFYEGSLSFPSLEKLSVIKCHGMETLCPGTLKADKLLGVQLKSGYSDVMPLEIDLKSTIRKAFLAEISKSARQVSDLRLRNNPLQKIWQGSLPIPDLCFSKLHSLIVDGCQFLSDAVLPFNLLRLLTELETLEVRDCDSVKTIFDVKCTRQDRIMTTMEPTIFPLPFPLKKLVLQRLPNLENVWNDDPHRILRMQLLQQVHVEKCENLTSVFPATVAKDIVKLENLVVQHCEGLMAIVAEDNADPNGTNLELTFLCLTSLTICDLPELKCFLQCDMLKTFSHVEPNTKNQICIEKLTPNLQHLTLGENELKMIPHGEFPGNVLHNLKALILLNFSVESYEFAYGFLQQVPNIEKLEVYCSSFKEIFCFQSPNVDDTGLLSQLKVLSLESLSELETIGFENTLIEPFLRNLETLDVSSCSVLRNLAPSPICFPNLMCLFVFECHGLENLFTSSTAKSLSRLKIMEIRSCESIKEIVSKEGDGSNEDEIIFRQLLYLNLESLPNLTSFYTGRLSFPSLLQLSVINCHCLETLSAGTIDADKLYGVKFQKKSEAIPLDIDLNSTIRNAFQATVPDASSAP</sequence>
<dbReference type="PANTHER" id="PTHR33463:SF196">
    <property type="entry name" value="NB-ARC DOMAIN DISEASE RESISTANCE PROTEIN"/>
    <property type="match status" value="1"/>
</dbReference>
<organism evidence="6">
    <name type="scientific">Glycine max</name>
    <name type="common">Soybean</name>
    <name type="synonym">Glycine hispida</name>
    <dbReference type="NCBI Taxonomy" id="3847"/>
    <lineage>
        <taxon>Eukaryota</taxon>
        <taxon>Viridiplantae</taxon>
        <taxon>Streptophyta</taxon>
        <taxon>Embryophyta</taxon>
        <taxon>Tracheophyta</taxon>
        <taxon>Spermatophyta</taxon>
        <taxon>Magnoliopsida</taxon>
        <taxon>eudicotyledons</taxon>
        <taxon>Gunneridae</taxon>
        <taxon>Pentapetalae</taxon>
        <taxon>rosids</taxon>
        <taxon>fabids</taxon>
        <taxon>Fabales</taxon>
        <taxon>Fabaceae</taxon>
        <taxon>Papilionoideae</taxon>
        <taxon>50 kb inversion clade</taxon>
        <taxon>NPAAA clade</taxon>
        <taxon>indigoferoid/millettioid clade</taxon>
        <taxon>Phaseoleae</taxon>
        <taxon>Glycine</taxon>
        <taxon>Glycine subgen. Soja</taxon>
    </lineage>
</organism>
<dbReference type="Proteomes" id="UP000008827">
    <property type="component" value="Chromosome 16"/>
</dbReference>
<accession>A0A0R0FWG2</accession>
<evidence type="ECO:0000256" key="2">
    <source>
        <dbReference type="ARBA" id="ARBA00022741"/>
    </source>
</evidence>
<dbReference type="SUPFAM" id="SSF52047">
    <property type="entry name" value="RNI-like"/>
    <property type="match status" value="5"/>
</dbReference>
<dbReference type="GO" id="GO:0005524">
    <property type="term" value="F:ATP binding"/>
    <property type="evidence" value="ECO:0007669"/>
    <property type="project" value="UniProtKB-KW"/>
</dbReference>
<dbReference type="EMBL" id="CM000849">
    <property type="protein sequence ID" value="KRH06575.1"/>
    <property type="molecule type" value="Genomic_DNA"/>
</dbReference>
<dbReference type="Pfam" id="PF23247">
    <property type="entry name" value="LRR_RPS2"/>
    <property type="match status" value="7"/>
</dbReference>
<keyword evidence="2" id="KW-0547">Nucleotide-binding</keyword>
<protein>
    <recommendedName>
        <fullName evidence="5">AAA+ ATPase domain-containing protein</fullName>
    </recommendedName>
</protein>
<evidence type="ECO:0000256" key="1">
    <source>
        <dbReference type="ARBA" id="ARBA00008894"/>
    </source>
</evidence>
<dbReference type="InterPro" id="IPR027417">
    <property type="entry name" value="P-loop_NTPase"/>
</dbReference>
<dbReference type="GO" id="GO:0006952">
    <property type="term" value="P:defense response"/>
    <property type="evidence" value="ECO:0007669"/>
    <property type="project" value="UniProtKB-KW"/>
</dbReference>
<evidence type="ECO:0000256" key="3">
    <source>
        <dbReference type="ARBA" id="ARBA00022821"/>
    </source>
</evidence>
<dbReference type="PANTHER" id="PTHR33463">
    <property type="entry name" value="NB-ARC DOMAIN-CONTAINING PROTEIN-RELATED"/>
    <property type="match status" value="1"/>
</dbReference>
<reference evidence="7" key="2">
    <citation type="submission" date="2018-02" db="UniProtKB">
        <authorList>
            <consortium name="EnsemblPlants"/>
        </authorList>
    </citation>
    <scope>IDENTIFICATION</scope>
    <source>
        <strain evidence="7">Williams 82</strain>
    </source>
</reference>
<dbReference type="GO" id="GO:0043531">
    <property type="term" value="F:ADP binding"/>
    <property type="evidence" value="ECO:0007669"/>
    <property type="project" value="InterPro"/>
</dbReference>
<dbReference type="Gene3D" id="3.80.10.10">
    <property type="entry name" value="Ribonuclease Inhibitor"/>
    <property type="match status" value="6"/>
</dbReference>
<evidence type="ECO:0000313" key="8">
    <source>
        <dbReference type="Proteomes" id="UP000008827"/>
    </source>
</evidence>
<dbReference type="InterPro" id="IPR042197">
    <property type="entry name" value="Apaf_helical"/>
</dbReference>
<dbReference type="InterPro" id="IPR003593">
    <property type="entry name" value="AAA+_ATPase"/>
</dbReference>
<dbReference type="InterPro" id="IPR002182">
    <property type="entry name" value="NB-ARC"/>
</dbReference>
<dbReference type="SUPFAM" id="SSF52058">
    <property type="entry name" value="L domain-like"/>
    <property type="match status" value="1"/>
</dbReference>
<proteinExistence type="inferred from homology"/>
<dbReference type="Gene3D" id="3.40.50.300">
    <property type="entry name" value="P-loop containing nucleotide triphosphate hydrolases"/>
    <property type="match status" value="1"/>
</dbReference>
<comment type="similarity">
    <text evidence="1">Belongs to the disease resistance NB-LRR family.</text>
</comment>
<dbReference type="PRINTS" id="PR00364">
    <property type="entry name" value="DISEASERSIST"/>
</dbReference>
<dbReference type="Pfam" id="PF00931">
    <property type="entry name" value="NB-ARC"/>
    <property type="match status" value="1"/>
</dbReference>
<dbReference type="InterPro" id="IPR050905">
    <property type="entry name" value="Plant_NBS-LRR"/>
</dbReference>
<dbReference type="Gramene" id="KRH06575">
    <property type="protein sequence ID" value="KRH06575"/>
    <property type="gene ID" value="GLYMA_16G031600"/>
</dbReference>
<dbReference type="Gene3D" id="1.10.8.430">
    <property type="entry name" value="Helical domain of apoptotic protease-activating factors"/>
    <property type="match status" value="1"/>
</dbReference>
<gene>
    <name evidence="6" type="ORF">GLYMA_16G031600</name>
</gene>
<dbReference type="SMART" id="SM00382">
    <property type="entry name" value="AAA"/>
    <property type="match status" value="1"/>
</dbReference>
<reference evidence="6" key="3">
    <citation type="submission" date="2018-07" db="EMBL/GenBank/DDBJ databases">
        <title>WGS assembly of Glycine max.</title>
        <authorList>
            <person name="Schmutz J."/>
            <person name="Cannon S."/>
            <person name="Schlueter J."/>
            <person name="Ma J."/>
            <person name="Mitros T."/>
            <person name="Nelson W."/>
            <person name="Hyten D."/>
            <person name="Song Q."/>
            <person name="Thelen J."/>
            <person name="Cheng J."/>
            <person name="Xu D."/>
            <person name="Hellsten U."/>
            <person name="May G."/>
            <person name="Yu Y."/>
            <person name="Sakurai T."/>
            <person name="Umezawa T."/>
            <person name="Bhattacharyya M."/>
            <person name="Sandhu D."/>
            <person name="Valliyodan B."/>
            <person name="Lindquist E."/>
            <person name="Peto M."/>
            <person name="Grant D."/>
            <person name="Shu S."/>
            <person name="Goodstein D."/>
            <person name="Barry K."/>
            <person name="Futrell-Griggs M."/>
            <person name="Abernathy B."/>
            <person name="Du J."/>
            <person name="Tian Z."/>
            <person name="Zhu L."/>
            <person name="Gill N."/>
            <person name="Joshi T."/>
            <person name="Libault M."/>
            <person name="Sethuraman A."/>
            <person name="Zhang X."/>
            <person name="Shinozaki K."/>
            <person name="Nguyen H."/>
            <person name="Wing R."/>
            <person name="Cregan P."/>
            <person name="Specht J."/>
            <person name="Grimwood J."/>
            <person name="Rokhsar D."/>
            <person name="Stacey G."/>
            <person name="Shoemaker R."/>
            <person name="Jackson S."/>
        </authorList>
    </citation>
    <scope>NUCLEOTIDE SEQUENCE</scope>
    <source>
        <tissue evidence="6">Callus</tissue>
    </source>
</reference>
<dbReference type="ExpressionAtlas" id="A0A0R0FWG2">
    <property type="expression patterns" value="baseline and differential"/>
</dbReference>
<name>A0A0R0FWG2_SOYBN</name>